<accession>A0A2T2N0C7</accession>
<proteinExistence type="predicted"/>
<dbReference type="EMBL" id="KZ678184">
    <property type="protein sequence ID" value="PSN58872.1"/>
    <property type="molecule type" value="Genomic_DNA"/>
</dbReference>
<organism evidence="2 3">
    <name type="scientific">Corynespora cassiicola Philippines</name>
    <dbReference type="NCBI Taxonomy" id="1448308"/>
    <lineage>
        <taxon>Eukaryota</taxon>
        <taxon>Fungi</taxon>
        <taxon>Dikarya</taxon>
        <taxon>Ascomycota</taxon>
        <taxon>Pezizomycotina</taxon>
        <taxon>Dothideomycetes</taxon>
        <taxon>Pleosporomycetidae</taxon>
        <taxon>Pleosporales</taxon>
        <taxon>Corynesporascaceae</taxon>
        <taxon>Corynespora</taxon>
    </lineage>
</organism>
<gene>
    <name evidence="2" type="ORF">BS50DRAFT_595103</name>
</gene>
<evidence type="ECO:0000256" key="1">
    <source>
        <dbReference type="SAM" id="MobiDB-lite"/>
    </source>
</evidence>
<sequence length="170" mass="19788">MNEVSALISRTRNLLSELIQFERSTSLLLCNGEERHATRTTRVEHEKLSEILGTIIKDAQDLKEKFDKKEYFHEMTQKLGLPDIQQEEQEKRLDDIADKETDNKADSGDNCDNNDGEDKDDEDRDDEGEDEDDEGEYEDDKGEDEDEDEDEGRRNKSNSLQPRNYSKDRP</sequence>
<name>A0A2T2N0C7_CORCC</name>
<dbReference type="AlphaFoldDB" id="A0A2T2N0C7"/>
<evidence type="ECO:0000313" key="2">
    <source>
        <dbReference type="EMBL" id="PSN58872.1"/>
    </source>
</evidence>
<keyword evidence="3" id="KW-1185">Reference proteome</keyword>
<dbReference type="Proteomes" id="UP000240883">
    <property type="component" value="Unassembled WGS sequence"/>
</dbReference>
<reference evidence="2 3" key="1">
    <citation type="journal article" date="2018" name="Front. Microbiol.">
        <title>Genome-Wide Analysis of Corynespora cassiicola Leaf Fall Disease Putative Effectors.</title>
        <authorList>
            <person name="Lopez D."/>
            <person name="Ribeiro S."/>
            <person name="Label P."/>
            <person name="Fumanal B."/>
            <person name="Venisse J.S."/>
            <person name="Kohler A."/>
            <person name="de Oliveira R.R."/>
            <person name="Labutti K."/>
            <person name="Lipzen A."/>
            <person name="Lail K."/>
            <person name="Bauer D."/>
            <person name="Ohm R.A."/>
            <person name="Barry K.W."/>
            <person name="Spatafora J."/>
            <person name="Grigoriev I.V."/>
            <person name="Martin F.M."/>
            <person name="Pujade-Renaud V."/>
        </authorList>
    </citation>
    <scope>NUCLEOTIDE SEQUENCE [LARGE SCALE GENOMIC DNA]</scope>
    <source>
        <strain evidence="2 3">Philippines</strain>
    </source>
</reference>
<evidence type="ECO:0000313" key="3">
    <source>
        <dbReference type="Proteomes" id="UP000240883"/>
    </source>
</evidence>
<feature type="compositionally biased region" description="Basic and acidic residues" evidence="1">
    <location>
        <begin position="88"/>
        <end position="107"/>
    </location>
</feature>
<feature type="region of interest" description="Disordered" evidence="1">
    <location>
        <begin position="76"/>
        <end position="170"/>
    </location>
</feature>
<feature type="compositionally biased region" description="Acidic residues" evidence="1">
    <location>
        <begin position="112"/>
        <end position="150"/>
    </location>
</feature>
<protein>
    <submittedName>
        <fullName evidence="2">Uncharacterized protein</fullName>
    </submittedName>
</protein>